<name>A0A8B9N1C9_9AVES</name>
<reference evidence="2" key="2">
    <citation type="submission" date="2025-09" db="UniProtKB">
        <authorList>
            <consortium name="Ensembl"/>
        </authorList>
    </citation>
    <scope>IDENTIFICATION</scope>
</reference>
<protein>
    <recommendedName>
        <fullName evidence="1">CARD domain-containing protein</fullName>
    </recommendedName>
</protein>
<dbReference type="SUPFAM" id="SSF47986">
    <property type="entry name" value="DEATH domain"/>
    <property type="match status" value="1"/>
</dbReference>
<dbReference type="Proteomes" id="UP000694541">
    <property type="component" value="Unplaced"/>
</dbReference>
<dbReference type="AlphaFoldDB" id="A0A8B9N1C9"/>
<evidence type="ECO:0000313" key="3">
    <source>
        <dbReference type="Proteomes" id="UP000694541"/>
    </source>
</evidence>
<evidence type="ECO:0000259" key="1">
    <source>
        <dbReference type="PROSITE" id="PS50209"/>
    </source>
</evidence>
<dbReference type="GO" id="GO:0042981">
    <property type="term" value="P:regulation of apoptotic process"/>
    <property type="evidence" value="ECO:0007669"/>
    <property type="project" value="InterPro"/>
</dbReference>
<dbReference type="InterPro" id="IPR011029">
    <property type="entry name" value="DEATH-like_dom_sf"/>
</dbReference>
<dbReference type="PROSITE" id="PS50209">
    <property type="entry name" value="CARD"/>
    <property type="match status" value="1"/>
</dbReference>
<evidence type="ECO:0000313" key="2">
    <source>
        <dbReference type="Ensembl" id="ENSANIP00000012738.1"/>
    </source>
</evidence>
<dbReference type="Pfam" id="PF00619">
    <property type="entry name" value="CARD"/>
    <property type="match status" value="1"/>
</dbReference>
<dbReference type="Gene3D" id="1.10.533.10">
    <property type="entry name" value="Death Domain, Fas"/>
    <property type="match status" value="1"/>
</dbReference>
<keyword evidence="3" id="KW-1185">Reference proteome</keyword>
<reference evidence="2" key="1">
    <citation type="submission" date="2025-08" db="UniProtKB">
        <authorList>
            <consortium name="Ensembl"/>
        </authorList>
    </citation>
    <scope>IDENTIFICATION</scope>
</reference>
<organism evidence="2 3">
    <name type="scientific">Accipiter nisus</name>
    <name type="common">Eurasian sparrowhawk</name>
    <dbReference type="NCBI Taxonomy" id="211598"/>
    <lineage>
        <taxon>Eukaryota</taxon>
        <taxon>Metazoa</taxon>
        <taxon>Chordata</taxon>
        <taxon>Craniata</taxon>
        <taxon>Vertebrata</taxon>
        <taxon>Euteleostomi</taxon>
        <taxon>Archelosauria</taxon>
        <taxon>Archosauria</taxon>
        <taxon>Dinosauria</taxon>
        <taxon>Saurischia</taxon>
        <taxon>Theropoda</taxon>
        <taxon>Coelurosauria</taxon>
        <taxon>Aves</taxon>
        <taxon>Neognathae</taxon>
        <taxon>Neoaves</taxon>
        <taxon>Telluraves</taxon>
        <taxon>Accipitrimorphae</taxon>
        <taxon>Accipitriformes</taxon>
        <taxon>Accipitridae</taxon>
        <taxon>Accipitrinae</taxon>
        <taxon>Accipiter</taxon>
    </lineage>
</organism>
<dbReference type="Ensembl" id="ENSANIT00000013187.1">
    <property type="protein sequence ID" value="ENSANIP00000012738.1"/>
    <property type="gene ID" value="ENSANIG00000008645.1"/>
</dbReference>
<dbReference type="InterPro" id="IPR001315">
    <property type="entry name" value="CARD"/>
</dbReference>
<feature type="domain" description="CARD" evidence="1">
    <location>
        <begin position="16"/>
        <end position="65"/>
    </location>
</feature>
<sequence>AVRPFGGSWSRQSARRPRCHQEALKKNRVALAKQLVLKELLEHLIEKDVVTEEMVETIQVRWKRP</sequence>
<accession>A0A8B9N1C9</accession>
<proteinExistence type="predicted"/>